<evidence type="ECO:0000313" key="2">
    <source>
        <dbReference type="Proteomes" id="UP001162501"/>
    </source>
</evidence>
<dbReference type="EMBL" id="OX596088">
    <property type="protein sequence ID" value="CAN0516464.1"/>
    <property type="molecule type" value="Genomic_DNA"/>
</dbReference>
<reference evidence="1" key="2">
    <citation type="submission" date="2025-03" db="EMBL/GenBank/DDBJ databases">
        <authorList>
            <consortium name="ELIXIR-Norway"/>
            <consortium name="Elixir Norway"/>
        </authorList>
    </citation>
    <scope>NUCLEOTIDE SEQUENCE</scope>
</reference>
<name>A0AC59ZVV2_RANTA</name>
<accession>A0AC59ZVV2</accession>
<proteinExistence type="predicted"/>
<evidence type="ECO:0000313" key="1">
    <source>
        <dbReference type="EMBL" id="CAN0516464.1"/>
    </source>
</evidence>
<gene>
    <name evidence="1" type="ORF">MRATA1EN22A_LOCUS23532</name>
</gene>
<protein>
    <submittedName>
        <fullName evidence="1">Uncharacterized protein</fullName>
    </submittedName>
</protein>
<reference evidence="1" key="1">
    <citation type="submission" date="2023-05" db="EMBL/GenBank/DDBJ databases">
        <authorList>
            <consortium name="ELIXIR-Norway"/>
        </authorList>
    </citation>
    <scope>NUCLEOTIDE SEQUENCE</scope>
</reference>
<organism evidence="1 2">
    <name type="scientific">Rangifer tarandus platyrhynchus</name>
    <name type="common">Svalbard reindeer</name>
    <dbReference type="NCBI Taxonomy" id="3082113"/>
    <lineage>
        <taxon>Eukaryota</taxon>
        <taxon>Metazoa</taxon>
        <taxon>Chordata</taxon>
        <taxon>Craniata</taxon>
        <taxon>Vertebrata</taxon>
        <taxon>Euteleostomi</taxon>
        <taxon>Mammalia</taxon>
        <taxon>Eutheria</taxon>
        <taxon>Laurasiatheria</taxon>
        <taxon>Artiodactyla</taxon>
        <taxon>Ruminantia</taxon>
        <taxon>Pecora</taxon>
        <taxon>Cervidae</taxon>
        <taxon>Odocoileinae</taxon>
        <taxon>Rangifer</taxon>
    </lineage>
</organism>
<sequence length="152" mass="16182">MSFQAWEAPSPLGCSAHPPAFRGQLKSAPTPSSCLWDTQDPCWASEDLLIFRALAGLCHPHHQFPSRDSGILGGWSETAGPRAFGGWYLVSLDSAVSVERLPPAADCGCCHLGSGEGRASLGKWGRLKLLPGTQRPFSSNSLNAQCRVPAPL</sequence>
<dbReference type="Proteomes" id="UP001162501">
    <property type="component" value="Chromosome 4"/>
</dbReference>